<accession>A0A9W4XI52</accession>
<comment type="subcellular location">
    <subcellularLocation>
        <location evidence="1">Cytoplasm</location>
    </subcellularLocation>
</comment>
<dbReference type="Gene3D" id="3.40.50.720">
    <property type="entry name" value="NAD(P)-binding Rossmann-like Domain"/>
    <property type="match status" value="1"/>
</dbReference>
<dbReference type="InterPro" id="IPR000594">
    <property type="entry name" value="ThiF_NAD_FAD-bd"/>
</dbReference>
<dbReference type="GO" id="GO:0045116">
    <property type="term" value="P:protein neddylation"/>
    <property type="evidence" value="ECO:0007669"/>
    <property type="project" value="UniProtKB-UniRule"/>
</dbReference>
<keyword evidence="6 7" id="KW-0833">Ubl conjugation pathway</keyword>
<dbReference type="SUPFAM" id="SSF69572">
    <property type="entry name" value="Activating enzymes of the ubiquitin-like proteins"/>
    <property type="match status" value="1"/>
</dbReference>
<comment type="function">
    <text evidence="7">Regulatory subunit of the dimeric UBA3-ULA1 E1 enzyme.</text>
</comment>
<dbReference type="GO" id="GO:0005737">
    <property type="term" value="C:cytoplasm"/>
    <property type="evidence" value="ECO:0007669"/>
    <property type="project" value="UniProtKB-SubCell"/>
</dbReference>
<evidence type="ECO:0000256" key="3">
    <source>
        <dbReference type="ARBA" id="ARBA00006868"/>
    </source>
</evidence>
<dbReference type="PANTHER" id="PTHR10953">
    <property type="entry name" value="UBIQUITIN-ACTIVATING ENZYME E1"/>
    <property type="match status" value="1"/>
</dbReference>
<keyword evidence="10" id="KW-1185">Reference proteome</keyword>
<evidence type="ECO:0000313" key="10">
    <source>
        <dbReference type="Proteomes" id="UP001152885"/>
    </source>
</evidence>
<dbReference type="EMBL" id="CANTUO010000005">
    <property type="protein sequence ID" value="CAI5759769.1"/>
    <property type="molecule type" value="Genomic_DNA"/>
</dbReference>
<protein>
    <recommendedName>
        <fullName evidence="4 7">NEDD8-activating enzyme E1 regulatory subunit</fullName>
    </recommendedName>
</protein>
<evidence type="ECO:0000256" key="2">
    <source>
        <dbReference type="ARBA" id="ARBA00005032"/>
    </source>
</evidence>
<dbReference type="Proteomes" id="UP001152885">
    <property type="component" value="Unassembled WGS sequence"/>
</dbReference>
<evidence type="ECO:0000256" key="7">
    <source>
        <dbReference type="PIRNR" id="PIRNR039099"/>
    </source>
</evidence>
<proteinExistence type="inferred from homology"/>
<dbReference type="InterPro" id="IPR045886">
    <property type="entry name" value="ThiF/MoeB/HesA"/>
</dbReference>
<evidence type="ECO:0000256" key="5">
    <source>
        <dbReference type="ARBA" id="ARBA00022490"/>
    </source>
</evidence>
<dbReference type="Gene3D" id="3.40.50.12550">
    <property type="entry name" value="Ubiquitin-activating enzyme E1, inactive adenylation domain, subdomain 2"/>
    <property type="match status" value="1"/>
</dbReference>
<comment type="caution">
    <text evidence="9">The sequence shown here is derived from an EMBL/GenBank/DDBJ whole genome shotgun (WGS) entry which is preliminary data.</text>
</comment>
<dbReference type="PIRSF" id="PIRSF039099">
    <property type="entry name" value="APP-BP1"/>
    <property type="match status" value="1"/>
</dbReference>
<reference evidence="9" key="1">
    <citation type="submission" date="2022-12" db="EMBL/GenBank/DDBJ databases">
        <authorList>
            <person name="Brejova B."/>
        </authorList>
    </citation>
    <scope>NUCLEOTIDE SEQUENCE</scope>
</reference>
<dbReference type="Pfam" id="PF00899">
    <property type="entry name" value="ThiF"/>
    <property type="match status" value="1"/>
</dbReference>
<evidence type="ECO:0000256" key="4">
    <source>
        <dbReference type="ARBA" id="ARBA00015407"/>
    </source>
</evidence>
<sequence>MTIDKDAKYDRQLRLWASTGQSNLESSHICLINASSTGCEILKNLILPGIGSFTIIDDKKVSNLDLSSNFFIKNNEINRNLATVTTKNLNELNTEVKGFAIEKSIQDLLIEENDEIFWQQFSVVIISDYTPKLNQLIDILWSKQIPLMIVNTVGFYSSFNLLTSETTVIETHDPSKLYDLRIDLPWEELQQFADSFDLDNLDDQEHAHVPCIIIFIKALQSWIKTHEGQPPWVSYTEKKNFKKYVELLSRNIVLENNFAEAVSSSHRAFQITDLPDSVKQLLKISKENPVTKNSSIFWIYIAALSKFLQLNNDVLPLPGTIPDLASDTKNYIDLQNIYKEKAKKDQKLFTEQVESVLESIGRSKDEINNDSIASFCKNSRLLFVTIGSKKFISSHFIEQFNHEKDQSKIKKYLIYFGILTFNIFINEHNRLPELSDLKEFIQLYNEKIDSTTLAGSDVKVFEELLSHNTRNYTNLNSLMGGVVSQEVLKLCTGQYVPIDNLFVFDGIESSSEKFKIEY</sequence>
<comment type="pathway">
    <text evidence="2 7">Protein modification; protein neddylation.</text>
</comment>
<evidence type="ECO:0000313" key="9">
    <source>
        <dbReference type="EMBL" id="CAI5759769.1"/>
    </source>
</evidence>
<organism evidence="9 10">
    <name type="scientific">Candida verbasci</name>
    <dbReference type="NCBI Taxonomy" id="1227364"/>
    <lineage>
        <taxon>Eukaryota</taxon>
        <taxon>Fungi</taxon>
        <taxon>Dikarya</taxon>
        <taxon>Ascomycota</taxon>
        <taxon>Saccharomycotina</taxon>
        <taxon>Pichiomycetes</taxon>
        <taxon>Debaryomycetaceae</taxon>
        <taxon>Candida/Lodderomyces clade</taxon>
        <taxon>Candida</taxon>
    </lineage>
</organism>
<evidence type="ECO:0000256" key="1">
    <source>
        <dbReference type="ARBA" id="ARBA00004496"/>
    </source>
</evidence>
<dbReference type="FunFam" id="3.40.50.720:FF:000475">
    <property type="entry name" value="NEDD8-activating enzyme E1 regulatory subunit"/>
    <property type="match status" value="1"/>
</dbReference>
<dbReference type="GO" id="GO:0019781">
    <property type="term" value="F:NEDD8 activating enzyme activity"/>
    <property type="evidence" value="ECO:0007669"/>
    <property type="project" value="UniProtKB-UniRule"/>
</dbReference>
<dbReference type="AlphaFoldDB" id="A0A9W4XI52"/>
<dbReference type="OrthoDB" id="1708823at2759"/>
<feature type="domain" description="THIF-type NAD/FAD binding fold" evidence="8">
    <location>
        <begin position="9"/>
        <end position="516"/>
    </location>
</feature>
<dbReference type="InterPro" id="IPR035985">
    <property type="entry name" value="Ubiquitin-activating_enz"/>
</dbReference>
<evidence type="ECO:0000259" key="8">
    <source>
        <dbReference type="Pfam" id="PF00899"/>
    </source>
</evidence>
<dbReference type="InterPro" id="IPR030667">
    <property type="entry name" value="APP-BP1"/>
</dbReference>
<comment type="similarity">
    <text evidence="3 7">Belongs to the ubiquitin-activating E1 family. ULA1 subfamily.</text>
</comment>
<gene>
    <name evidence="9" type="ORF">CANVERA_P4281</name>
</gene>
<keyword evidence="5" id="KW-0963">Cytoplasm</keyword>
<name>A0A9W4XI52_9ASCO</name>
<dbReference type="PANTHER" id="PTHR10953:SF29">
    <property type="entry name" value="NEDD8-ACTIVATING ENZYME E1 REGULATORY SUBUNIT"/>
    <property type="match status" value="1"/>
</dbReference>
<evidence type="ECO:0000256" key="6">
    <source>
        <dbReference type="ARBA" id="ARBA00022786"/>
    </source>
</evidence>